<reference evidence="3 4" key="1">
    <citation type="submission" date="2024-03" db="EMBL/GenBank/DDBJ databases">
        <title>Flavobacterium soyae.</title>
        <authorList>
            <person name="Zheng W."/>
        </authorList>
    </citation>
    <scope>NUCLEOTIDE SEQUENCE [LARGE SCALE GENOMIC DNA]</scope>
    <source>
        <strain evidence="3 4">55</strain>
    </source>
</reference>
<name>A0ABZ2UED7_9FLAO</name>
<keyword evidence="1" id="KW-0175">Coiled coil</keyword>
<feature type="coiled-coil region" evidence="1">
    <location>
        <begin position="124"/>
        <end position="190"/>
    </location>
</feature>
<dbReference type="EMBL" id="CP150845">
    <property type="protein sequence ID" value="WYZ17869.1"/>
    <property type="molecule type" value="Genomic_DNA"/>
</dbReference>
<gene>
    <name evidence="3" type="ORF">AABD74_11940</name>
</gene>
<evidence type="ECO:0000256" key="1">
    <source>
        <dbReference type="SAM" id="Coils"/>
    </source>
</evidence>
<protein>
    <submittedName>
        <fullName evidence="3">Uncharacterized protein</fullName>
    </submittedName>
</protein>
<organism evidence="3 4">
    <name type="scientific">Flavobacterium soyae</name>
    <dbReference type="NCBI Taxonomy" id="2903098"/>
    <lineage>
        <taxon>Bacteria</taxon>
        <taxon>Pseudomonadati</taxon>
        <taxon>Bacteroidota</taxon>
        <taxon>Flavobacteriia</taxon>
        <taxon>Flavobacteriales</taxon>
        <taxon>Flavobacteriaceae</taxon>
        <taxon>Flavobacterium</taxon>
    </lineage>
</organism>
<evidence type="ECO:0000313" key="3">
    <source>
        <dbReference type="EMBL" id="WYZ17869.1"/>
    </source>
</evidence>
<proteinExistence type="predicted"/>
<keyword evidence="2" id="KW-0472">Membrane</keyword>
<keyword evidence="2" id="KW-1133">Transmembrane helix</keyword>
<dbReference type="RefSeq" id="WP_406843011.1">
    <property type="nucleotide sequence ID" value="NZ_CP150845.1"/>
</dbReference>
<evidence type="ECO:0000313" key="4">
    <source>
        <dbReference type="Proteomes" id="UP001623852"/>
    </source>
</evidence>
<feature type="transmembrane region" description="Helical" evidence="2">
    <location>
        <begin position="73"/>
        <end position="93"/>
    </location>
</feature>
<keyword evidence="4" id="KW-1185">Reference proteome</keyword>
<accession>A0ABZ2UED7</accession>
<sequence>MKKENMIDKITSLLDNYNGKIKNPFIGTIISVWLIHNWRIPYAIFNFEKECSLQDKINFIADYFGKQNFWSEIIDVIGYSFLILLLTFLLMAISRMITDSFYKILEPYIMTTIDKKAIYTIKEKNKLERRITNLNIKISDKDSEIHNLEQENNRINKERTETVNKLSEEITSKNDLILSLEENLKTLNSRLEPFNSIKLEFDQVFNKISNVTVNTLKSITSEKSSFKLELVIDSFLLTSKGLIYDPNGNAKIIDGSYDTDLFLNTTFELTSLGRLFVGYLKEQTEW</sequence>
<evidence type="ECO:0000256" key="2">
    <source>
        <dbReference type="SAM" id="Phobius"/>
    </source>
</evidence>
<dbReference type="Proteomes" id="UP001623852">
    <property type="component" value="Chromosome"/>
</dbReference>
<keyword evidence="2" id="KW-0812">Transmembrane</keyword>